<dbReference type="InterPro" id="IPR016088">
    <property type="entry name" value="Chalcone_isomerase_3-sand"/>
</dbReference>
<dbReference type="Gene3D" id="3.50.70.10">
    <property type="match status" value="1"/>
</dbReference>
<dbReference type="SUPFAM" id="SSF54626">
    <property type="entry name" value="Chalcone isomerase"/>
    <property type="match status" value="1"/>
</dbReference>
<dbReference type="RefSeq" id="XP_001745097.1">
    <property type="nucleotide sequence ID" value="XM_001745045.1"/>
</dbReference>
<dbReference type="InterPro" id="IPR036298">
    <property type="entry name" value="Chalcone_isomerase_sf"/>
</dbReference>
<proteinExistence type="predicted"/>
<evidence type="ECO:0000313" key="2">
    <source>
        <dbReference type="EMBL" id="EDQ90330.1"/>
    </source>
</evidence>
<feature type="domain" description="Chalcone isomerase" evidence="1">
    <location>
        <begin position="83"/>
        <end position="239"/>
    </location>
</feature>
<dbReference type="GeneID" id="5890327"/>
<dbReference type="InParanoid" id="A9UX50"/>
<protein>
    <recommendedName>
        <fullName evidence="1">Chalcone isomerase domain-containing protein</fullName>
    </recommendedName>
</protein>
<dbReference type="AlphaFoldDB" id="A9UX50"/>
<dbReference type="PANTHER" id="PTHR47698:SF2">
    <property type="entry name" value="FATTY-ACID-BINDING PROTEIN 3, CHLOROPLASTIC"/>
    <property type="match status" value="1"/>
</dbReference>
<reference evidence="2 3" key="1">
    <citation type="journal article" date="2008" name="Nature">
        <title>The genome of the choanoflagellate Monosiga brevicollis and the origin of metazoans.</title>
        <authorList>
            <consortium name="JGI Sequencing"/>
            <person name="King N."/>
            <person name="Westbrook M.J."/>
            <person name="Young S.L."/>
            <person name="Kuo A."/>
            <person name="Abedin M."/>
            <person name="Chapman J."/>
            <person name="Fairclough S."/>
            <person name="Hellsten U."/>
            <person name="Isogai Y."/>
            <person name="Letunic I."/>
            <person name="Marr M."/>
            <person name="Pincus D."/>
            <person name="Putnam N."/>
            <person name="Rokas A."/>
            <person name="Wright K.J."/>
            <person name="Zuzow R."/>
            <person name="Dirks W."/>
            <person name="Good M."/>
            <person name="Goodstein D."/>
            <person name="Lemons D."/>
            <person name="Li W."/>
            <person name="Lyons J.B."/>
            <person name="Morris A."/>
            <person name="Nichols S."/>
            <person name="Richter D.J."/>
            <person name="Salamov A."/>
            <person name="Bork P."/>
            <person name="Lim W.A."/>
            <person name="Manning G."/>
            <person name="Miller W.T."/>
            <person name="McGinnis W."/>
            <person name="Shapiro H."/>
            <person name="Tjian R."/>
            <person name="Grigoriev I.V."/>
            <person name="Rokhsar D."/>
        </authorList>
    </citation>
    <scope>NUCLEOTIDE SEQUENCE [LARGE SCALE GENOMIC DNA]</scope>
    <source>
        <strain evidence="3">MX1 / ATCC 50154</strain>
    </source>
</reference>
<dbReference type="InterPro" id="IPR016087">
    <property type="entry name" value="Chalcone_isomerase"/>
</dbReference>
<dbReference type="PANTHER" id="PTHR47698">
    <property type="entry name" value="FATTY-ACID-BINDING PROTEIN 3, CHLOROPLASTIC"/>
    <property type="match status" value="1"/>
</dbReference>
<evidence type="ECO:0000259" key="1">
    <source>
        <dbReference type="Pfam" id="PF16036"/>
    </source>
</evidence>
<name>A9UX50_MONBE</name>
<organism evidence="2 3">
    <name type="scientific">Monosiga brevicollis</name>
    <name type="common">Choanoflagellate</name>
    <dbReference type="NCBI Taxonomy" id="81824"/>
    <lineage>
        <taxon>Eukaryota</taxon>
        <taxon>Choanoflagellata</taxon>
        <taxon>Craspedida</taxon>
        <taxon>Salpingoecidae</taxon>
        <taxon>Monosiga</taxon>
    </lineage>
</organism>
<sequence length="253" mass="26982">MWRRGVQAVRPTVASMYGTVVRTKTTWRAGGQGQRSMPAAEIFGTGLGLIAGVGLGAGLCVACDTATTSVEPITKIAFPTSSGRFQLLGHGCRKKYGLFSVYAVGLFVDRDDAKACQQFSLPDIQAGHVAARLELAFARTVDQATMIEALADSVAPRLPTGDEAAAAELQELSAALLQVSQGQSFAVHSRLCFDWEPRRDLLVIGLEGGLPVTIKAPRVARALFDVYLDEQAVSADAKASFQQGIEQMFAHPQ</sequence>
<dbReference type="KEGG" id="mbr:MONBRDRAFT_7496"/>
<dbReference type="EMBL" id="CH991548">
    <property type="protein sequence ID" value="EDQ90330.1"/>
    <property type="molecule type" value="Genomic_DNA"/>
</dbReference>
<evidence type="ECO:0000313" key="3">
    <source>
        <dbReference type="Proteomes" id="UP000001357"/>
    </source>
</evidence>
<dbReference type="OMA" id="CLNRVNA"/>
<keyword evidence="3" id="KW-1185">Reference proteome</keyword>
<gene>
    <name evidence="2" type="ORF">MONBRDRAFT_7496</name>
</gene>
<dbReference type="Proteomes" id="UP000001357">
    <property type="component" value="Unassembled WGS sequence"/>
</dbReference>
<accession>A9UX50</accession>
<dbReference type="GO" id="GO:0016872">
    <property type="term" value="F:intramolecular lyase activity"/>
    <property type="evidence" value="ECO:0007669"/>
    <property type="project" value="InterPro"/>
</dbReference>
<dbReference type="Pfam" id="PF16036">
    <property type="entry name" value="Chalcone_3"/>
    <property type="match status" value="1"/>
</dbReference>